<reference evidence="2" key="1">
    <citation type="submission" date="2020-11" db="EMBL/GenBank/DDBJ databases">
        <title>Sequencing the genomes of 1000 actinobacteria strains.</title>
        <authorList>
            <person name="Klenk H.-P."/>
        </authorList>
    </citation>
    <scope>NUCLEOTIDE SEQUENCE</scope>
    <source>
        <strain evidence="2">DSM 43175</strain>
    </source>
</reference>
<comment type="caution">
    <text evidence="2">The sequence shown here is derived from an EMBL/GenBank/DDBJ whole genome shotgun (WGS) entry which is preliminary data.</text>
</comment>
<dbReference type="AlphaFoldDB" id="A0A931DH01"/>
<evidence type="ECO:0000256" key="1">
    <source>
        <dbReference type="SAM" id="MobiDB-lite"/>
    </source>
</evidence>
<sequence length="113" mass="12138">MPPPYPFGETVTIIRPGPPTQDDYGNDVPGPDVEVAVAGCAVWPRTSSEDVQARLQVLEGLNVLAPYGTDVRPHDRARVRGVLYEVDGDPGEWRSPLTGTEGGVQIELSRVTG</sequence>
<gene>
    <name evidence="2" type="ORF">IW256_004018</name>
</gene>
<keyword evidence="3" id="KW-1185">Reference proteome</keyword>
<protein>
    <recommendedName>
        <fullName evidence="4">Head-to-tail stopper</fullName>
    </recommendedName>
</protein>
<feature type="region of interest" description="Disordered" evidence="1">
    <location>
        <begin position="1"/>
        <end position="26"/>
    </location>
</feature>
<dbReference type="Proteomes" id="UP000614047">
    <property type="component" value="Unassembled WGS sequence"/>
</dbReference>
<dbReference type="RefSeq" id="WP_197012446.1">
    <property type="nucleotide sequence ID" value="NZ_BAABES010000010.1"/>
</dbReference>
<evidence type="ECO:0008006" key="4">
    <source>
        <dbReference type="Google" id="ProtNLM"/>
    </source>
</evidence>
<dbReference type="EMBL" id="JADOUA010000001">
    <property type="protein sequence ID" value="MBG6089905.1"/>
    <property type="molecule type" value="Genomic_DNA"/>
</dbReference>
<evidence type="ECO:0000313" key="3">
    <source>
        <dbReference type="Proteomes" id="UP000614047"/>
    </source>
</evidence>
<proteinExistence type="predicted"/>
<name>A0A931DH01_9ACTN</name>
<organism evidence="2 3">
    <name type="scientific">Actinomadura viridis</name>
    <dbReference type="NCBI Taxonomy" id="58110"/>
    <lineage>
        <taxon>Bacteria</taxon>
        <taxon>Bacillati</taxon>
        <taxon>Actinomycetota</taxon>
        <taxon>Actinomycetes</taxon>
        <taxon>Streptosporangiales</taxon>
        <taxon>Thermomonosporaceae</taxon>
        <taxon>Actinomadura</taxon>
    </lineage>
</organism>
<accession>A0A931DH01</accession>
<evidence type="ECO:0000313" key="2">
    <source>
        <dbReference type="EMBL" id="MBG6089905.1"/>
    </source>
</evidence>